<dbReference type="PRINTS" id="PR00053">
    <property type="entry name" value="FORKHEAD"/>
</dbReference>
<reference evidence="16" key="1">
    <citation type="submission" date="2022-11" db="UniProtKB">
        <authorList>
            <consortium name="WormBaseParasite"/>
        </authorList>
    </citation>
    <scope>IDENTIFICATION</scope>
</reference>
<keyword evidence="8 12" id="KW-0238">DNA-binding</keyword>
<dbReference type="CDD" id="cd20032">
    <property type="entry name" value="FH_FOXO"/>
    <property type="match status" value="1"/>
</dbReference>
<evidence type="ECO:0000256" key="7">
    <source>
        <dbReference type="ARBA" id="ARBA00023015"/>
    </source>
</evidence>
<evidence type="ECO:0000256" key="4">
    <source>
        <dbReference type="ARBA" id="ARBA00022490"/>
    </source>
</evidence>
<evidence type="ECO:0000256" key="5">
    <source>
        <dbReference type="ARBA" id="ARBA00022553"/>
    </source>
</evidence>
<dbReference type="Proteomes" id="UP000887563">
    <property type="component" value="Unplaced"/>
</dbReference>
<dbReference type="Gene3D" id="1.10.10.10">
    <property type="entry name" value="Winged helix-like DNA-binding domain superfamily/Winged helix DNA-binding domain"/>
    <property type="match status" value="1"/>
</dbReference>
<evidence type="ECO:0000313" key="16">
    <source>
        <dbReference type="WBParaSite" id="Minc3s06738g40249"/>
    </source>
</evidence>
<keyword evidence="7" id="KW-0805">Transcription regulation</keyword>
<evidence type="ECO:0000256" key="1">
    <source>
        <dbReference type="ARBA" id="ARBA00004123"/>
    </source>
</evidence>
<evidence type="ECO:0000256" key="2">
    <source>
        <dbReference type="ARBA" id="ARBA00004496"/>
    </source>
</evidence>
<evidence type="ECO:0000256" key="6">
    <source>
        <dbReference type="ARBA" id="ARBA00022604"/>
    </source>
</evidence>
<evidence type="ECO:0000256" key="10">
    <source>
        <dbReference type="ARBA" id="ARBA00023242"/>
    </source>
</evidence>
<dbReference type="GO" id="GO:0005634">
    <property type="term" value="C:nucleus"/>
    <property type="evidence" value="ECO:0007669"/>
    <property type="project" value="UniProtKB-SubCell"/>
</dbReference>
<proteinExistence type="predicted"/>
<feature type="domain" description="Fork-head" evidence="14">
    <location>
        <begin position="188"/>
        <end position="277"/>
    </location>
</feature>
<keyword evidence="5" id="KW-0597">Phosphoprotein</keyword>
<dbReference type="Pfam" id="PF00250">
    <property type="entry name" value="Forkhead"/>
    <property type="match status" value="1"/>
</dbReference>
<protein>
    <recommendedName>
        <fullName evidence="11">Forkhead box protein O</fullName>
    </recommendedName>
</protein>
<evidence type="ECO:0000256" key="9">
    <source>
        <dbReference type="ARBA" id="ARBA00023163"/>
    </source>
</evidence>
<keyword evidence="4" id="KW-0963">Cytoplasm</keyword>
<evidence type="ECO:0000313" key="15">
    <source>
        <dbReference type="Proteomes" id="UP000887563"/>
    </source>
</evidence>
<evidence type="ECO:0000256" key="8">
    <source>
        <dbReference type="ARBA" id="ARBA00023125"/>
    </source>
</evidence>
<evidence type="ECO:0000256" key="12">
    <source>
        <dbReference type="PROSITE-ProRule" id="PRU00089"/>
    </source>
</evidence>
<feature type="compositionally biased region" description="Basic residues" evidence="13">
    <location>
        <begin position="153"/>
        <end position="162"/>
    </location>
</feature>
<dbReference type="PANTHER" id="PTHR45767">
    <property type="entry name" value="FORKHEAD BOX PROTEIN O"/>
    <property type="match status" value="1"/>
</dbReference>
<evidence type="ECO:0000256" key="11">
    <source>
        <dbReference type="ARBA" id="ARBA00039893"/>
    </source>
</evidence>
<keyword evidence="3" id="KW-0217">Developmental protein</keyword>
<name>A0A914NIA2_MELIC</name>
<dbReference type="GO" id="GO:0005737">
    <property type="term" value="C:cytoplasm"/>
    <property type="evidence" value="ECO:0007669"/>
    <property type="project" value="UniProtKB-SubCell"/>
</dbReference>
<dbReference type="SMART" id="SM00339">
    <property type="entry name" value="FH"/>
    <property type="match status" value="1"/>
</dbReference>
<dbReference type="InterPro" id="IPR001766">
    <property type="entry name" value="Fork_head_dom"/>
</dbReference>
<dbReference type="PANTHER" id="PTHR45767:SF2">
    <property type="entry name" value="FORKHEAD BOX PROTEIN O"/>
    <property type="match status" value="1"/>
</dbReference>
<organism evidence="15 16">
    <name type="scientific">Meloidogyne incognita</name>
    <name type="common">Southern root-knot nematode worm</name>
    <name type="synonym">Oxyuris incognita</name>
    <dbReference type="NCBI Taxonomy" id="6306"/>
    <lineage>
        <taxon>Eukaryota</taxon>
        <taxon>Metazoa</taxon>
        <taxon>Ecdysozoa</taxon>
        <taxon>Nematoda</taxon>
        <taxon>Chromadorea</taxon>
        <taxon>Rhabditida</taxon>
        <taxon>Tylenchina</taxon>
        <taxon>Tylenchomorpha</taxon>
        <taxon>Tylenchoidea</taxon>
        <taxon>Meloidogynidae</taxon>
        <taxon>Meloidogyninae</taxon>
        <taxon>Meloidogyne</taxon>
        <taxon>Meloidogyne incognita group</taxon>
    </lineage>
</organism>
<evidence type="ECO:0000259" key="14">
    <source>
        <dbReference type="PROSITE" id="PS50039"/>
    </source>
</evidence>
<dbReference type="InterPro" id="IPR036388">
    <property type="entry name" value="WH-like_DNA-bd_sf"/>
</dbReference>
<dbReference type="PROSITE" id="PS50039">
    <property type="entry name" value="FORK_HEAD_3"/>
    <property type="match status" value="1"/>
</dbReference>
<evidence type="ECO:0000256" key="13">
    <source>
        <dbReference type="SAM" id="MobiDB-lite"/>
    </source>
</evidence>
<dbReference type="GO" id="GO:0000978">
    <property type="term" value="F:RNA polymerase II cis-regulatory region sequence-specific DNA binding"/>
    <property type="evidence" value="ECO:0007669"/>
    <property type="project" value="TreeGrafter"/>
</dbReference>
<keyword evidence="6" id="KW-0341">Growth regulation</keyword>
<dbReference type="AlphaFoldDB" id="A0A914NIA2"/>
<feature type="region of interest" description="Disordered" evidence="13">
    <location>
        <begin position="149"/>
        <end position="182"/>
    </location>
</feature>
<dbReference type="InterPro" id="IPR030456">
    <property type="entry name" value="TF_fork_head_CS_2"/>
</dbReference>
<keyword evidence="10 12" id="KW-0539">Nucleus</keyword>
<dbReference type="SUPFAM" id="SSF46785">
    <property type="entry name" value="Winged helix' DNA-binding domain"/>
    <property type="match status" value="1"/>
</dbReference>
<dbReference type="GO" id="GO:0000981">
    <property type="term" value="F:DNA-binding transcription factor activity, RNA polymerase II-specific"/>
    <property type="evidence" value="ECO:0007669"/>
    <property type="project" value="TreeGrafter"/>
</dbReference>
<evidence type="ECO:0000256" key="3">
    <source>
        <dbReference type="ARBA" id="ARBA00022473"/>
    </source>
</evidence>
<feature type="DNA-binding region" description="Fork-head" evidence="12">
    <location>
        <begin position="188"/>
        <end position="277"/>
    </location>
</feature>
<keyword evidence="15" id="KW-1185">Reference proteome</keyword>
<comment type="subcellular location">
    <subcellularLocation>
        <location evidence="2">Cytoplasm</location>
    </subcellularLocation>
    <subcellularLocation>
        <location evidence="1 12">Nucleus</location>
    </subcellularLocation>
</comment>
<feature type="region of interest" description="Disordered" evidence="13">
    <location>
        <begin position="264"/>
        <end position="298"/>
    </location>
</feature>
<dbReference type="WBParaSite" id="Minc3s06738g40249">
    <property type="protein sequence ID" value="Minc3s06738g40249"/>
    <property type="gene ID" value="Minc3s06738g40249"/>
</dbReference>
<dbReference type="PROSITE" id="PS00658">
    <property type="entry name" value="FORK_HEAD_2"/>
    <property type="match status" value="1"/>
</dbReference>
<dbReference type="InterPro" id="IPR036390">
    <property type="entry name" value="WH_DNA-bd_sf"/>
</dbReference>
<sequence>MQQTNVAQKIQVFPQTQVCEEQSCLKQVGQHSNVLQQVSTQQVSNEECLEDDDVFCDSSSTCCVEPEQRARSYTWPVQQNISGINKQINQQHFNNCIPNIPSTSSLVEEENVSCCNSHSSLTSLLKLKQQPELNSNFVCSSFSEFSQQQQQQKKIKPKRIRRKTNENENFHQLPTDYGRKPNPWGNESYSDLIARALNTAPEGRLKLNEIYQWFSENVPYFAGRSSQEDAQGWKNSIRHNLSLHSRFMRIQNEGAGKSSWWVINPDAKPGRNPRRRANTMENSSKTAMDRKRRGTARKRVEHLNKDIKHEDCYSMEAASLQDLSYPNDICHEEMPCGTNTEMVGGGVCVVGEGPICGGGGGGAGNVNNNFMFRPRANSTLSVTGGNTRFSPNLETSGAVCIEDIDFPPWMEQQQMEGQQQQILNPQVSELLDRTGQMRLDGRRPQMRPTFQRNGNGALIRVNNKRHSSLIPLATSPQNNPLVVPKNEIDVEQKIIKQEAIAPPPSYQELSAVRGPQQMQNPLLLRMGEHQQQQMMTPMKMNR</sequence>
<accession>A0A914NIA2</accession>
<keyword evidence="9" id="KW-0804">Transcription</keyword>